<feature type="domain" description="ArsA/GET3 Anion-transporting ATPase-like" evidence="2">
    <location>
        <begin position="13"/>
        <end position="262"/>
    </location>
</feature>
<dbReference type="Gene3D" id="3.40.50.300">
    <property type="entry name" value="P-loop containing nucleotide triphosphate hydrolases"/>
    <property type="match status" value="1"/>
</dbReference>
<accession>A0A238X1Q6</accession>
<name>A0A238X1Q6_9PSEU</name>
<evidence type="ECO:0000313" key="4">
    <source>
        <dbReference type="Proteomes" id="UP000198348"/>
    </source>
</evidence>
<dbReference type="InterPro" id="IPR016300">
    <property type="entry name" value="ATPase_ArsA/GET3"/>
</dbReference>
<evidence type="ECO:0000259" key="2">
    <source>
        <dbReference type="Pfam" id="PF02374"/>
    </source>
</evidence>
<dbReference type="InterPro" id="IPR025723">
    <property type="entry name" value="ArsA/GET3_ATPase-like"/>
</dbReference>
<organism evidence="3 4">
    <name type="scientific">Haloechinothrix alba</name>
    <dbReference type="NCBI Taxonomy" id="664784"/>
    <lineage>
        <taxon>Bacteria</taxon>
        <taxon>Bacillati</taxon>
        <taxon>Actinomycetota</taxon>
        <taxon>Actinomycetes</taxon>
        <taxon>Pseudonocardiales</taxon>
        <taxon>Pseudonocardiaceae</taxon>
        <taxon>Haloechinothrix</taxon>
    </lineage>
</organism>
<dbReference type="SUPFAM" id="SSF52540">
    <property type="entry name" value="P-loop containing nucleoside triphosphate hydrolases"/>
    <property type="match status" value="1"/>
</dbReference>
<dbReference type="GO" id="GO:0005524">
    <property type="term" value="F:ATP binding"/>
    <property type="evidence" value="ECO:0007669"/>
    <property type="project" value="UniProtKB-KW"/>
</dbReference>
<evidence type="ECO:0000256" key="1">
    <source>
        <dbReference type="ARBA" id="ARBA00011040"/>
    </source>
</evidence>
<protein>
    <submittedName>
        <fullName evidence="3">Arsenite efflux ATP-binding protein ArsA</fullName>
    </submittedName>
</protein>
<sequence>MTDVATPGDAPPIVIIGGKGGVGKTTVAAATALTLADAGRRTLVLSTDPAHSLGDALASRLADRPKRVAPRLWAAEPDADAAVRARVGQVTDDAYAALPRKIMPAVQRHLETASNAPGMTESALNDVFIEYLERVPRDWDHLVVDSAPTGHLLRMLELPALLTPWVRGLARQRERAVDADRFATGVLGTADEADDPLLARLHARRRRLEGAADRLRTEATVHLVVLARHMVLAESARAATSLTSAGFVLGDAVLNQSPSESDSTWHELAREQLGVPGVVELAAADSEPIGPERLRALGVALTEGGFPRGDHRTSTTNR</sequence>
<dbReference type="Pfam" id="PF02374">
    <property type="entry name" value="ArsA_ATPase"/>
    <property type="match status" value="1"/>
</dbReference>
<comment type="similarity">
    <text evidence="1">Belongs to the arsA ATPase family.</text>
</comment>
<keyword evidence="4" id="KW-1185">Reference proteome</keyword>
<keyword evidence="3" id="KW-0547">Nucleotide-binding</keyword>
<dbReference type="AlphaFoldDB" id="A0A238X1Q6"/>
<dbReference type="GO" id="GO:0016887">
    <property type="term" value="F:ATP hydrolysis activity"/>
    <property type="evidence" value="ECO:0007669"/>
    <property type="project" value="InterPro"/>
</dbReference>
<dbReference type="EMBL" id="FZNW01000008">
    <property type="protein sequence ID" value="SNR52518.1"/>
    <property type="molecule type" value="Genomic_DNA"/>
</dbReference>
<gene>
    <name evidence="3" type="ORF">SAMN06265360_108171</name>
</gene>
<dbReference type="Proteomes" id="UP000198348">
    <property type="component" value="Unassembled WGS sequence"/>
</dbReference>
<dbReference type="PANTHER" id="PTHR10803">
    <property type="entry name" value="ARSENICAL PUMP-DRIVING ATPASE ARSENITE-TRANSLOCATING ATPASE"/>
    <property type="match status" value="1"/>
</dbReference>
<proteinExistence type="inferred from homology"/>
<evidence type="ECO:0000313" key="3">
    <source>
        <dbReference type="EMBL" id="SNR52518.1"/>
    </source>
</evidence>
<dbReference type="InterPro" id="IPR027417">
    <property type="entry name" value="P-loop_NTPase"/>
</dbReference>
<dbReference type="NCBIfam" id="TIGR00345">
    <property type="entry name" value="GET3_arsA_TRC40"/>
    <property type="match status" value="1"/>
</dbReference>
<reference evidence="3 4" key="1">
    <citation type="submission" date="2017-06" db="EMBL/GenBank/DDBJ databases">
        <authorList>
            <person name="Kim H.J."/>
            <person name="Triplett B.A."/>
        </authorList>
    </citation>
    <scope>NUCLEOTIDE SEQUENCE [LARGE SCALE GENOMIC DNA]</scope>
    <source>
        <strain evidence="3 4">DSM 45207</strain>
    </source>
</reference>
<dbReference type="CDD" id="cd02035">
    <property type="entry name" value="ArsA"/>
    <property type="match status" value="1"/>
</dbReference>
<dbReference type="PANTHER" id="PTHR10803:SF3">
    <property type="entry name" value="ATPASE GET3"/>
    <property type="match status" value="1"/>
</dbReference>
<keyword evidence="3" id="KW-0067">ATP-binding</keyword>